<feature type="compositionally biased region" description="Polar residues" evidence="1">
    <location>
        <begin position="82"/>
        <end position="92"/>
    </location>
</feature>
<comment type="caution">
    <text evidence="3">The sequence shown here is derived from an EMBL/GenBank/DDBJ whole genome shotgun (WGS) entry which is preliminary data.</text>
</comment>
<dbReference type="PROSITE" id="PS51257">
    <property type="entry name" value="PROKAR_LIPOPROTEIN"/>
    <property type="match status" value="1"/>
</dbReference>
<sequence length="232" mass="24525">MNQATVRIAARTAAIALLSILVAGCQTETDRHIPVSDTGISSSGLAKTTDSPQKVYNHSDNSSNPVVNTILEDGVSDVPSAQAESSSGTKTAPSAAKSENKWDSSSPKLHGVGIGDAQAATERKLGKPVEKYSIEDENETLTIHEYTGFSIGYGKDKKVRFIEVFDSGTVTDLNGLRIGDTENAAIKALGKPDTHTASVLSYKAAGALLKLDMDPDKNEIISIKLFFMTAPA</sequence>
<feature type="chain" id="PRO_5045393481" description="Lipoprotein" evidence="2">
    <location>
        <begin position="26"/>
        <end position="232"/>
    </location>
</feature>
<evidence type="ECO:0008006" key="5">
    <source>
        <dbReference type="Google" id="ProtNLM"/>
    </source>
</evidence>
<feature type="signal peptide" evidence="2">
    <location>
        <begin position="1"/>
        <end position="25"/>
    </location>
</feature>
<evidence type="ECO:0000313" key="3">
    <source>
        <dbReference type="EMBL" id="CAH1215378.1"/>
    </source>
</evidence>
<evidence type="ECO:0000256" key="1">
    <source>
        <dbReference type="SAM" id="MobiDB-lite"/>
    </source>
</evidence>
<dbReference type="Proteomes" id="UP000838686">
    <property type="component" value="Unassembled WGS sequence"/>
</dbReference>
<feature type="region of interest" description="Disordered" evidence="1">
    <location>
        <begin position="34"/>
        <end position="120"/>
    </location>
</feature>
<dbReference type="EMBL" id="CAKMMF010000024">
    <property type="protein sequence ID" value="CAH1215378.1"/>
    <property type="molecule type" value="Genomic_DNA"/>
</dbReference>
<evidence type="ECO:0000313" key="4">
    <source>
        <dbReference type="Proteomes" id="UP000838686"/>
    </source>
</evidence>
<evidence type="ECO:0000256" key="2">
    <source>
        <dbReference type="SAM" id="SignalP"/>
    </source>
</evidence>
<feature type="compositionally biased region" description="Polar residues" evidence="1">
    <location>
        <begin position="38"/>
        <end position="67"/>
    </location>
</feature>
<reference evidence="3" key="1">
    <citation type="submission" date="2022-01" db="EMBL/GenBank/DDBJ databases">
        <authorList>
            <person name="Criscuolo A."/>
        </authorList>
    </citation>
    <scope>NUCLEOTIDE SEQUENCE</scope>
    <source>
        <strain evidence="3">CIP111893</strain>
    </source>
</reference>
<proteinExistence type="predicted"/>
<protein>
    <recommendedName>
        <fullName evidence="5">Lipoprotein</fullName>
    </recommendedName>
</protein>
<keyword evidence="4" id="KW-1185">Reference proteome</keyword>
<dbReference type="RefSeq" id="WP_236344294.1">
    <property type="nucleotide sequence ID" value="NZ_CAKMMF010000024.1"/>
</dbReference>
<keyword evidence="2" id="KW-0732">Signal</keyword>
<name>A0ABM9CIA2_9BACL</name>
<organism evidence="3 4">
    <name type="scientific">Paenibacillus plantiphilus</name>
    <dbReference type="NCBI Taxonomy" id="2905650"/>
    <lineage>
        <taxon>Bacteria</taxon>
        <taxon>Bacillati</taxon>
        <taxon>Bacillota</taxon>
        <taxon>Bacilli</taxon>
        <taxon>Bacillales</taxon>
        <taxon>Paenibacillaceae</taxon>
        <taxon>Paenibacillus</taxon>
    </lineage>
</organism>
<gene>
    <name evidence="3" type="ORF">PAECIP111893_03942</name>
</gene>
<accession>A0ABM9CIA2</accession>